<gene>
    <name evidence="2" type="ORF">BC936DRAFT_143666</name>
</gene>
<keyword evidence="3" id="KW-1185">Reference proteome</keyword>
<dbReference type="Proteomes" id="UP000268093">
    <property type="component" value="Unassembled WGS sequence"/>
</dbReference>
<feature type="compositionally biased region" description="Basic and acidic residues" evidence="1">
    <location>
        <begin position="25"/>
        <end position="46"/>
    </location>
</feature>
<evidence type="ECO:0000313" key="3">
    <source>
        <dbReference type="Proteomes" id="UP000268093"/>
    </source>
</evidence>
<accession>A0A432ZYN2</accession>
<evidence type="ECO:0000256" key="1">
    <source>
        <dbReference type="SAM" id="MobiDB-lite"/>
    </source>
</evidence>
<feature type="region of interest" description="Disordered" evidence="1">
    <location>
        <begin position="1"/>
        <end position="62"/>
    </location>
</feature>
<sequence>MRFNEWAESNSKKNWNGSKSQIKRSCHELNLKTQHHIPETTRRADDPSGIDRVQPHPTHGTK</sequence>
<comment type="caution">
    <text evidence="2">The sequence shown here is derived from an EMBL/GenBank/DDBJ whole genome shotgun (WGS) entry which is preliminary data.</text>
</comment>
<organism evidence="2 3">
    <name type="scientific">Jimgerdemannia flammicorona</name>
    <dbReference type="NCBI Taxonomy" id="994334"/>
    <lineage>
        <taxon>Eukaryota</taxon>
        <taxon>Fungi</taxon>
        <taxon>Fungi incertae sedis</taxon>
        <taxon>Mucoromycota</taxon>
        <taxon>Mucoromycotina</taxon>
        <taxon>Endogonomycetes</taxon>
        <taxon>Endogonales</taxon>
        <taxon>Endogonaceae</taxon>
        <taxon>Jimgerdemannia</taxon>
    </lineage>
</organism>
<name>A0A432ZYN2_9FUNG</name>
<evidence type="ECO:0000313" key="2">
    <source>
        <dbReference type="EMBL" id="RUO95594.1"/>
    </source>
</evidence>
<dbReference type="EMBL" id="RBNI01027929">
    <property type="protein sequence ID" value="RUO95594.1"/>
    <property type="molecule type" value="Genomic_DNA"/>
</dbReference>
<dbReference type="AlphaFoldDB" id="A0A432ZYN2"/>
<proteinExistence type="predicted"/>
<protein>
    <submittedName>
        <fullName evidence="2">Uncharacterized protein</fullName>
    </submittedName>
</protein>
<reference evidence="2 3" key="1">
    <citation type="journal article" date="2018" name="New Phytol.">
        <title>Phylogenomics of Endogonaceae and evolution of mycorrhizas within Mucoromycota.</title>
        <authorList>
            <person name="Chang Y."/>
            <person name="Desiro A."/>
            <person name="Na H."/>
            <person name="Sandor L."/>
            <person name="Lipzen A."/>
            <person name="Clum A."/>
            <person name="Barry K."/>
            <person name="Grigoriev I.V."/>
            <person name="Martin F.M."/>
            <person name="Stajich J.E."/>
            <person name="Smith M.E."/>
            <person name="Bonito G."/>
            <person name="Spatafora J.W."/>
        </authorList>
    </citation>
    <scope>NUCLEOTIDE SEQUENCE [LARGE SCALE GENOMIC DNA]</scope>
    <source>
        <strain evidence="2 3">GMNB39</strain>
    </source>
</reference>